<dbReference type="PROSITE" id="PS51039">
    <property type="entry name" value="ZF_AN1"/>
    <property type="match status" value="1"/>
</dbReference>
<dbReference type="Pfam" id="PF01428">
    <property type="entry name" value="zf-AN1"/>
    <property type="match status" value="1"/>
</dbReference>
<gene>
    <name evidence="8" type="ORF">WMSIL1_LOCUS12222</name>
</gene>
<dbReference type="EMBL" id="CABIJS010000599">
    <property type="protein sequence ID" value="VUZ54019.1"/>
    <property type="molecule type" value="Genomic_DNA"/>
</dbReference>
<evidence type="ECO:0000256" key="2">
    <source>
        <dbReference type="ARBA" id="ARBA00022771"/>
    </source>
</evidence>
<dbReference type="SUPFAM" id="SSF118310">
    <property type="entry name" value="AN1-like Zinc finger"/>
    <property type="match status" value="1"/>
</dbReference>
<dbReference type="FunFam" id="4.10.1110.10:FF:000001">
    <property type="entry name" value="Zinc finger AN1-type containing 6"/>
    <property type="match status" value="1"/>
</dbReference>
<protein>
    <recommendedName>
        <fullName evidence="10">AN1-type domain-containing protein</fullName>
    </recommendedName>
</protein>
<reference evidence="8 9" key="1">
    <citation type="submission" date="2019-07" db="EMBL/GenBank/DDBJ databases">
        <authorList>
            <person name="Jastrzebski P J."/>
            <person name="Paukszto L."/>
            <person name="Jastrzebski P J."/>
        </authorList>
    </citation>
    <scope>NUCLEOTIDE SEQUENCE [LARGE SCALE GENOMIC DNA]</scope>
    <source>
        <strain evidence="8 9">WMS-il1</strain>
    </source>
</reference>
<dbReference type="Proteomes" id="UP000321570">
    <property type="component" value="Unassembled WGS sequence"/>
</dbReference>
<feature type="region of interest" description="Disordered" evidence="5">
    <location>
        <begin position="52"/>
        <end position="85"/>
    </location>
</feature>
<evidence type="ECO:0000313" key="8">
    <source>
        <dbReference type="EMBL" id="VUZ54019.1"/>
    </source>
</evidence>
<evidence type="ECO:0000259" key="7">
    <source>
        <dbReference type="PROSITE" id="PS51039"/>
    </source>
</evidence>
<feature type="compositionally biased region" description="Low complexity" evidence="5">
    <location>
        <begin position="56"/>
        <end position="67"/>
    </location>
</feature>
<dbReference type="PROSITE" id="PS51036">
    <property type="entry name" value="ZF_A20"/>
    <property type="match status" value="1"/>
</dbReference>
<dbReference type="GO" id="GO:0008270">
    <property type="term" value="F:zinc ion binding"/>
    <property type="evidence" value="ECO:0007669"/>
    <property type="project" value="UniProtKB-KW"/>
</dbReference>
<keyword evidence="1" id="KW-0479">Metal-binding</keyword>
<dbReference type="Pfam" id="PF01754">
    <property type="entry name" value="zf-A20"/>
    <property type="match status" value="1"/>
</dbReference>
<evidence type="ECO:0000256" key="4">
    <source>
        <dbReference type="PROSITE-ProRule" id="PRU00449"/>
    </source>
</evidence>
<dbReference type="Gene3D" id="1.20.5.4770">
    <property type="match status" value="1"/>
</dbReference>
<organism evidence="8 9">
    <name type="scientific">Hymenolepis diminuta</name>
    <name type="common">Rat tapeworm</name>
    <dbReference type="NCBI Taxonomy" id="6216"/>
    <lineage>
        <taxon>Eukaryota</taxon>
        <taxon>Metazoa</taxon>
        <taxon>Spiralia</taxon>
        <taxon>Lophotrochozoa</taxon>
        <taxon>Platyhelminthes</taxon>
        <taxon>Cestoda</taxon>
        <taxon>Eucestoda</taxon>
        <taxon>Cyclophyllidea</taxon>
        <taxon>Hymenolepididae</taxon>
        <taxon>Hymenolepis</taxon>
    </lineage>
</organism>
<dbReference type="SMART" id="SM00259">
    <property type="entry name" value="ZnF_A20"/>
    <property type="match status" value="1"/>
</dbReference>
<keyword evidence="3" id="KW-0862">Zinc</keyword>
<dbReference type="InterPro" id="IPR002653">
    <property type="entry name" value="Znf_A20"/>
</dbReference>
<dbReference type="InterPro" id="IPR000058">
    <property type="entry name" value="Znf_AN1"/>
</dbReference>
<dbReference type="Gene3D" id="4.10.1110.10">
    <property type="entry name" value="AN1-like Zinc finger"/>
    <property type="match status" value="1"/>
</dbReference>
<dbReference type="GO" id="GO:0003677">
    <property type="term" value="F:DNA binding"/>
    <property type="evidence" value="ECO:0007669"/>
    <property type="project" value="InterPro"/>
</dbReference>
<sequence length="194" mass="21600">MTDKTPECESETASNSNLCKRGCGFYGSVQFNDMCSKCYKACLNTENSAQMSVSGSTSTTATTATTTPSFTQKTPNQIPLPNGLDLVKKTSLPRSESYLLKRKLPTSESSDSLFSTESEKSTQSEPTRNRAVNRCSLCKRRVGLTGFLCRCEGLFCSLHRYADQHNCSFDYRKQGQDQIARDNPEVRCPKIRKI</sequence>
<feature type="domain" description="A20-type" evidence="6">
    <location>
        <begin position="13"/>
        <end position="47"/>
    </location>
</feature>
<feature type="domain" description="AN1-type" evidence="7">
    <location>
        <begin position="129"/>
        <end position="175"/>
    </location>
</feature>
<name>A0A564Z401_HYMDI</name>
<dbReference type="SUPFAM" id="SSF57716">
    <property type="entry name" value="Glucocorticoid receptor-like (DNA-binding domain)"/>
    <property type="match status" value="1"/>
</dbReference>
<accession>A0A564Z401</accession>
<feature type="compositionally biased region" description="Polar residues" evidence="5">
    <location>
        <begin position="68"/>
        <end position="79"/>
    </location>
</feature>
<dbReference type="PANTHER" id="PTHR10634">
    <property type="entry name" value="AN1-TYPE ZINC FINGER PROTEIN"/>
    <property type="match status" value="1"/>
</dbReference>
<evidence type="ECO:0000256" key="1">
    <source>
        <dbReference type="ARBA" id="ARBA00022723"/>
    </source>
</evidence>
<evidence type="ECO:0000256" key="3">
    <source>
        <dbReference type="ARBA" id="ARBA00022833"/>
    </source>
</evidence>
<dbReference type="InterPro" id="IPR050652">
    <property type="entry name" value="AN1_A20_ZnFinger"/>
</dbReference>
<dbReference type="AlphaFoldDB" id="A0A564Z401"/>
<dbReference type="SMART" id="SM00154">
    <property type="entry name" value="ZnF_AN1"/>
    <property type="match status" value="1"/>
</dbReference>
<evidence type="ECO:0000256" key="5">
    <source>
        <dbReference type="SAM" id="MobiDB-lite"/>
    </source>
</evidence>
<dbReference type="InterPro" id="IPR035896">
    <property type="entry name" value="AN1-like_Znf"/>
</dbReference>
<evidence type="ECO:0000259" key="6">
    <source>
        <dbReference type="PROSITE" id="PS51036"/>
    </source>
</evidence>
<dbReference type="PANTHER" id="PTHR10634:SF149">
    <property type="entry name" value="AN1-TYPE DOMAIN-CONTAINING PROTEIN-RELATED"/>
    <property type="match status" value="1"/>
</dbReference>
<proteinExistence type="predicted"/>
<evidence type="ECO:0008006" key="10">
    <source>
        <dbReference type="Google" id="ProtNLM"/>
    </source>
</evidence>
<evidence type="ECO:0000313" key="9">
    <source>
        <dbReference type="Proteomes" id="UP000321570"/>
    </source>
</evidence>
<keyword evidence="9" id="KW-1185">Reference proteome</keyword>
<keyword evidence="2 4" id="KW-0863">Zinc-finger</keyword>